<feature type="domain" description="hAT-like transposase RNase-H fold" evidence="9">
    <location>
        <begin position="382"/>
        <end position="462"/>
    </location>
</feature>
<protein>
    <submittedName>
        <fullName evidence="10">Zinc finger BED domain-containing protein RICESLEEPER 4-like</fullName>
    </submittedName>
</protein>
<evidence type="ECO:0000256" key="7">
    <source>
        <dbReference type="SAM" id="MobiDB-lite"/>
    </source>
</evidence>
<evidence type="ECO:0000259" key="8">
    <source>
        <dbReference type="Pfam" id="PF05699"/>
    </source>
</evidence>
<dbReference type="AlphaFoldDB" id="A0A1S4C6P5"/>
<keyword evidence="4" id="KW-0862">Zinc</keyword>
<evidence type="ECO:0000256" key="1">
    <source>
        <dbReference type="ARBA" id="ARBA00004123"/>
    </source>
</evidence>
<dbReference type="OMA" id="VTEREWH"/>
<evidence type="ECO:0000256" key="5">
    <source>
        <dbReference type="ARBA" id="ARBA00023125"/>
    </source>
</evidence>
<proteinExistence type="predicted"/>
<dbReference type="GO" id="GO:0008270">
    <property type="term" value="F:zinc ion binding"/>
    <property type="evidence" value="ECO:0007669"/>
    <property type="project" value="UniProtKB-KW"/>
</dbReference>
<dbReference type="PANTHER" id="PTHR46481">
    <property type="entry name" value="ZINC FINGER BED DOMAIN-CONTAINING PROTEIN 4"/>
    <property type="match status" value="1"/>
</dbReference>
<reference evidence="10" key="1">
    <citation type="submission" date="2025-08" db="UniProtKB">
        <authorList>
            <consortium name="RefSeq"/>
        </authorList>
    </citation>
    <scope>IDENTIFICATION</scope>
</reference>
<dbReference type="Pfam" id="PF05699">
    <property type="entry name" value="Dimer_Tnp_hAT"/>
    <property type="match status" value="1"/>
</dbReference>
<keyword evidence="6" id="KW-0539">Nucleus</keyword>
<evidence type="ECO:0000313" key="10">
    <source>
        <dbReference type="RefSeq" id="XP_016496902.1"/>
    </source>
</evidence>
<gene>
    <name evidence="10" type="primary">LOC107815784</name>
</gene>
<evidence type="ECO:0000256" key="6">
    <source>
        <dbReference type="ARBA" id="ARBA00023242"/>
    </source>
</evidence>
<keyword evidence="3" id="KW-0863">Zinc-finger</keyword>
<name>A0A1S4C6P5_TOBAC</name>
<dbReference type="RefSeq" id="XP_016496902.1">
    <property type="nucleotide sequence ID" value="XM_016641416.1"/>
</dbReference>
<feature type="domain" description="HAT C-terminal dimerisation" evidence="8">
    <location>
        <begin position="477"/>
        <end position="561"/>
    </location>
</feature>
<dbReference type="InterPro" id="IPR008906">
    <property type="entry name" value="HATC_C_dom"/>
</dbReference>
<dbReference type="SUPFAM" id="SSF53098">
    <property type="entry name" value="Ribonuclease H-like"/>
    <property type="match status" value="1"/>
</dbReference>
<keyword evidence="2" id="KW-0479">Metal-binding</keyword>
<dbReference type="GO" id="GO:0005634">
    <property type="term" value="C:nucleus"/>
    <property type="evidence" value="ECO:0007669"/>
    <property type="project" value="UniProtKB-SubCell"/>
</dbReference>
<dbReference type="PaxDb" id="4097-A0A1S4C6P5"/>
<dbReference type="PANTHER" id="PTHR46481:SF10">
    <property type="entry name" value="ZINC FINGER BED DOMAIN-CONTAINING PROTEIN 39"/>
    <property type="match status" value="1"/>
</dbReference>
<dbReference type="InterPro" id="IPR012337">
    <property type="entry name" value="RNaseH-like_sf"/>
</dbReference>
<dbReference type="GO" id="GO:0046983">
    <property type="term" value="F:protein dimerization activity"/>
    <property type="evidence" value="ECO:0007669"/>
    <property type="project" value="InterPro"/>
</dbReference>
<accession>A0A1S4C6P5</accession>
<evidence type="ECO:0000256" key="4">
    <source>
        <dbReference type="ARBA" id="ARBA00022833"/>
    </source>
</evidence>
<dbReference type="GO" id="GO:0003677">
    <property type="term" value="F:DNA binding"/>
    <property type="evidence" value="ECO:0007669"/>
    <property type="project" value="UniProtKB-KW"/>
</dbReference>
<evidence type="ECO:0000256" key="3">
    <source>
        <dbReference type="ARBA" id="ARBA00022771"/>
    </source>
</evidence>
<keyword evidence="5" id="KW-0238">DNA-binding</keyword>
<feature type="region of interest" description="Disordered" evidence="7">
    <location>
        <begin position="1"/>
        <end position="28"/>
    </location>
</feature>
<feature type="compositionally biased region" description="Basic and acidic residues" evidence="7">
    <location>
        <begin position="1"/>
        <end position="13"/>
    </location>
</feature>
<dbReference type="InterPro" id="IPR052035">
    <property type="entry name" value="ZnF_BED_domain_contain"/>
</dbReference>
<dbReference type="InterPro" id="IPR025525">
    <property type="entry name" value="hAT-like_transposase_RNase-H"/>
</dbReference>
<evidence type="ECO:0000256" key="2">
    <source>
        <dbReference type="ARBA" id="ARBA00022723"/>
    </source>
</evidence>
<organism evidence="10">
    <name type="scientific">Nicotiana tabacum</name>
    <name type="common">Common tobacco</name>
    <dbReference type="NCBI Taxonomy" id="4097"/>
    <lineage>
        <taxon>Eukaryota</taxon>
        <taxon>Viridiplantae</taxon>
        <taxon>Streptophyta</taxon>
        <taxon>Embryophyta</taxon>
        <taxon>Tracheophyta</taxon>
        <taxon>Spermatophyta</taxon>
        <taxon>Magnoliopsida</taxon>
        <taxon>eudicotyledons</taxon>
        <taxon>Gunneridae</taxon>
        <taxon>Pentapetalae</taxon>
        <taxon>asterids</taxon>
        <taxon>lamiids</taxon>
        <taxon>Solanales</taxon>
        <taxon>Solanaceae</taxon>
        <taxon>Nicotianoideae</taxon>
        <taxon>Nicotianeae</taxon>
        <taxon>Nicotiana</taxon>
    </lineage>
</organism>
<sequence>MDDSNGTHEHIEDVVEVNDSAEPSQKKTKLTSDVWLYFKKIGKAKDEIERAECKGCKKPFKVGSTPGPKGKMFLNQEGKMQSRKIDQWTHRSILAEAVIKHNLPYSFVEYDKIKSWVNYISPDVKMPSRNTCVADVKKVYIREKEKLKQILAKIPNKVCLTSDCWTSSNSEGYICLTAQFVDENWRLACKILNFCRMYPPHTGVELATAIYDCLKEWGIDKKVLSITLDNATANDSLQNILKGHLRLQKSLLCDGEFFHVRCFAHILNLIVQEGLKAASDSLFSIRESVKYVKGSDGRKQKFEQCVKEVGIETNFGLRLDVSTRWNSTYMMLDSALQYKKAFASLHLIDRNYTYCPTLNQWRRAEKIFQFLEPFYETTNLISGSSYPTSNLYFMQVWRIECMLNENLNNEDEVIKEMASRMHEKFKKYWTLYSVVLAFGAILDPRMKLQFLKLCYSKLDSEFKAFENVSASNDGKSELDIYLEEPKLDFEKFREMDIIMYWKNYSGKYPDLSVMARDVLSIPITTITSESAFSIGGRVLTKYRSCIHHENVQTLVATRNWLHDFTQTQSDEDEDDNVKAILS</sequence>
<dbReference type="Pfam" id="PF14372">
    <property type="entry name" value="hAT-like_RNase-H"/>
    <property type="match status" value="1"/>
</dbReference>
<dbReference type="OrthoDB" id="1300667at2759"/>
<dbReference type="KEGG" id="nta:107815784"/>
<evidence type="ECO:0000259" key="9">
    <source>
        <dbReference type="Pfam" id="PF14372"/>
    </source>
</evidence>
<comment type="subcellular location">
    <subcellularLocation>
        <location evidence="1">Nucleus</location>
    </subcellularLocation>
</comment>